<accession>A0A383VHS6</accession>
<protein>
    <submittedName>
        <fullName evidence="2">Uncharacterized protein</fullName>
    </submittedName>
</protein>
<keyword evidence="3" id="KW-1185">Reference proteome</keyword>
<dbReference type="STRING" id="3088.A0A383VHS6"/>
<dbReference type="Proteomes" id="UP000256970">
    <property type="component" value="Unassembled WGS sequence"/>
</dbReference>
<sequence length="405" mass="41822">MLLPCTLQDAPGPVCGLQPLAGERLSLYIELNVAFKLTVEDAGVVPVAEAKGAGLVSEFTTCWALVSLTRCAELSRQMHISVPLYTGSIYQPSVVKVDNGGMDISVALYTGSIYQPGLLAAVWAADRKRHPVRSMFSAAPAPQLTFSAGPLSAQPPPLLGYSLMPSTLIARRDVAYLLAAARLALTQQLAAAAAEQQSAGMLAGPLSGCSAGVAAGFGDAALAALPGLLDDGLLQEELLARWWGRCRGLAAASEGDCLLSCKDCSTATGPPTQQQLVAALRTSALEVAPLLRCSNLPPPHMSNFLEQQSHRAHVAAAFLRVPQPGSSCTSAAAAAPSGSAGSAGSRQQPGGVVSQATASQGPGRHPVEVLSSAGAEFLHAPFDVSETRVCLAEQHAARAARWSRC</sequence>
<dbReference type="EMBL" id="FNXT01000542">
    <property type="protein sequence ID" value="SZX65077.1"/>
    <property type="molecule type" value="Genomic_DNA"/>
</dbReference>
<gene>
    <name evidence="2" type="ORF">BQ4739_LOCUS5534</name>
</gene>
<reference evidence="2 3" key="1">
    <citation type="submission" date="2016-10" db="EMBL/GenBank/DDBJ databases">
        <authorList>
            <person name="Cai Z."/>
        </authorList>
    </citation>
    <scope>NUCLEOTIDE SEQUENCE [LARGE SCALE GENOMIC DNA]</scope>
</reference>
<evidence type="ECO:0000313" key="3">
    <source>
        <dbReference type="Proteomes" id="UP000256970"/>
    </source>
</evidence>
<organism evidence="2 3">
    <name type="scientific">Tetradesmus obliquus</name>
    <name type="common">Green alga</name>
    <name type="synonym">Acutodesmus obliquus</name>
    <dbReference type="NCBI Taxonomy" id="3088"/>
    <lineage>
        <taxon>Eukaryota</taxon>
        <taxon>Viridiplantae</taxon>
        <taxon>Chlorophyta</taxon>
        <taxon>core chlorophytes</taxon>
        <taxon>Chlorophyceae</taxon>
        <taxon>CS clade</taxon>
        <taxon>Sphaeropleales</taxon>
        <taxon>Scenedesmaceae</taxon>
        <taxon>Tetradesmus</taxon>
    </lineage>
</organism>
<name>A0A383VHS6_TETOB</name>
<feature type="compositionally biased region" description="Low complexity" evidence="1">
    <location>
        <begin position="330"/>
        <end position="345"/>
    </location>
</feature>
<proteinExistence type="predicted"/>
<evidence type="ECO:0000313" key="2">
    <source>
        <dbReference type="EMBL" id="SZX65077.1"/>
    </source>
</evidence>
<feature type="region of interest" description="Disordered" evidence="1">
    <location>
        <begin position="330"/>
        <end position="367"/>
    </location>
</feature>
<evidence type="ECO:0000256" key="1">
    <source>
        <dbReference type="SAM" id="MobiDB-lite"/>
    </source>
</evidence>
<dbReference type="AlphaFoldDB" id="A0A383VHS6"/>